<dbReference type="GO" id="GO:0005506">
    <property type="term" value="F:iron ion binding"/>
    <property type="evidence" value="ECO:0007669"/>
    <property type="project" value="InterPro"/>
</dbReference>
<feature type="binding site" description="covalent" evidence="7">
    <location>
        <position position="140"/>
    </location>
    <ligand>
        <name>heme c</name>
        <dbReference type="ChEBI" id="CHEBI:61717"/>
    </ligand>
</feature>
<dbReference type="GO" id="GO:0042597">
    <property type="term" value="C:periplasmic space"/>
    <property type="evidence" value="ECO:0007669"/>
    <property type="project" value="InterPro"/>
</dbReference>
<dbReference type="EMBL" id="FRBN01000015">
    <property type="protein sequence ID" value="SHL47953.1"/>
    <property type="molecule type" value="Genomic_DNA"/>
</dbReference>
<dbReference type="GO" id="GO:0022900">
    <property type="term" value="P:electron transport chain"/>
    <property type="evidence" value="ECO:0007669"/>
    <property type="project" value="InterPro"/>
</dbReference>
<dbReference type="Pfam" id="PF01322">
    <property type="entry name" value="Cytochrom_C_2"/>
    <property type="match status" value="1"/>
</dbReference>
<keyword evidence="2 7" id="KW-0349">Heme</keyword>
<keyword evidence="3 6" id="KW-0479">Metal-binding</keyword>
<keyword evidence="5 6" id="KW-0408">Iron</keyword>
<evidence type="ECO:0000313" key="9">
    <source>
        <dbReference type="EMBL" id="SHL47953.1"/>
    </source>
</evidence>
<dbReference type="AlphaFoldDB" id="A0A1M7AYZ3"/>
<feature type="chain" id="PRO_5012409913" evidence="8">
    <location>
        <begin position="24"/>
        <end position="149"/>
    </location>
</feature>
<evidence type="ECO:0000256" key="4">
    <source>
        <dbReference type="ARBA" id="ARBA00022982"/>
    </source>
</evidence>
<dbReference type="OrthoDB" id="7596534at2"/>
<dbReference type="Proteomes" id="UP000184191">
    <property type="component" value="Unassembled WGS sequence"/>
</dbReference>
<dbReference type="GO" id="GO:0020037">
    <property type="term" value="F:heme binding"/>
    <property type="evidence" value="ECO:0007669"/>
    <property type="project" value="InterPro"/>
</dbReference>
<evidence type="ECO:0000256" key="5">
    <source>
        <dbReference type="ARBA" id="ARBA00023004"/>
    </source>
</evidence>
<keyword evidence="4" id="KW-0249">Electron transport</keyword>
<dbReference type="PROSITE" id="PS51009">
    <property type="entry name" value="CYTCII"/>
    <property type="match status" value="1"/>
</dbReference>
<evidence type="ECO:0000256" key="1">
    <source>
        <dbReference type="ARBA" id="ARBA00022448"/>
    </source>
</evidence>
<accession>A0A1M7AYZ3</accession>
<name>A0A1M7AYZ3_9RHOB</name>
<dbReference type="InterPro" id="IPR012127">
    <property type="entry name" value="Cyt_c_prime"/>
</dbReference>
<keyword evidence="10" id="KW-1185">Reference proteome</keyword>
<evidence type="ECO:0000256" key="2">
    <source>
        <dbReference type="ARBA" id="ARBA00022617"/>
    </source>
</evidence>
<gene>
    <name evidence="9" type="ORF">SAMN05444414_11583</name>
</gene>
<reference evidence="10" key="1">
    <citation type="submission" date="2016-11" db="EMBL/GenBank/DDBJ databases">
        <authorList>
            <person name="Varghese N."/>
            <person name="Submissions S."/>
        </authorList>
    </citation>
    <scope>NUCLEOTIDE SEQUENCE [LARGE SCALE GENOMIC DNA]</scope>
    <source>
        <strain evidence="10">DSM 29327</strain>
    </source>
</reference>
<proteinExistence type="predicted"/>
<dbReference type="Gene3D" id="1.20.120.10">
    <property type="entry name" value="Cytochrome c/b562"/>
    <property type="match status" value="1"/>
</dbReference>
<keyword evidence="1" id="KW-0813">Transport</keyword>
<feature type="binding site" description="covalent" evidence="7">
    <location>
        <position position="137"/>
    </location>
    <ligand>
        <name>heme c</name>
        <dbReference type="ChEBI" id="CHEBI:61717"/>
    </ligand>
</feature>
<evidence type="ECO:0000256" key="3">
    <source>
        <dbReference type="ARBA" id="ARBA00022723"/>
    </source>
</evidence>
<evidence type="ECO:0000256" key="8">
    <source>
        <dbReference type="SAM" id="SignalP"/>
    </source>
</evidence>
<comment type="PTM">
    <text evidence="7">Binds 1 heme group per subunit.</text>
</comment>
<dbReference type="STRING" id="1054996.SAMN05444414_11583"/>
<protein>
    <submittedName>
        <fullName evidence="9">Cytochrome c556</fullName>
    </submittedName>
</protein>
<dbReference type="SUPFAM" id="SSF47175">
    <property type="entry name" value="Cytochromes"/>
    <property type="match status" value="1"/>
</dbReference>
<dbReference type="GO" id="GO:0009055">
    <property type="term" value="F:electron transfer activity"/>
    <property type="evidence" value="ECO:0007669"/>
    <property type="project" value="InterPro"/>
</dbReference>
<dbReference type="InterPro" id="IPR010980">
    <property type="entry name" value="Cyt_c/b562"/>
</dbReference>
<evidence type="ECO:0000313" key="10">
    <source>
        <dbReference type="Proteomes" id="UP000184191"/>
    </source>
</evidence>
<evidence type="ECO:0000256" key="7">
    <source>
        <dbReference type="PIRSR" id="PIRSR000027-2"/>
    </source>
</evidence>
<dbReference type="InterPro" id="IPR002321">
    <property type="entry name" value="Cyt_c_II"/>
</dbReference>
<dbReference type="PIRSF" id="PIRSF000027">
    <property type="entry name" value="Cytc_c_prime"/>
    <property type="match status" value="1"/>
</dbReference>
<feature type="binding site" description="axial binding residue" evidence="6">
    <location>
        <position position="141"/>
    </location>
    <ligand>
        <name>heme c</name>
        <dbReference type="ChEBI" id="CHEBI:61717"/>
    </ligand>
    <ligandPart>
        <name>Fe</name>
        <dbReference type="ChEBI" id="CHEBI:18248"/>
    </ligandPart>
</feature>
<dbReference type="RefSeq" id="WP_073198783.1">
    <property type="nucleotide sequence ID" value="NZ_FRBN01000015.1"/>
</dbReference>
<organism evidence="9 10">
    <name type="scientific">Roseovarius marisflavi</name>
    <dbReference type="NCBI Taxonomy" id="1054996"/>
    <lineage>
        <taxon>Bacteria</taxon>
        <taxon>Pseudomonadati</taxon>
        <taxon>Pseudomonadota</taxon>
        <taxon>Alphaproteobacteria</taxon>
        <taxon>Rhodobacterales</taxon>
        <taxon>Roseobacteraceae</taxon>
        <taxon>Roseovarius</taxon>
    </lineage>
</organism>
<feature type="signal peptide" evidence="8">
    <location>
        <begin position="1"/>
        <end position="23"/>
    </location>
</feature>
<keyword evidence="8" id="KW-0732">Signal</keyword>
<sequence>MTPIARPTLMASLCLALATAALAHSGVRNHAVMMRMEAMLSSKKAIERLVAMVKGQSAFDAAAADTAQQALMAHMKATPDLFRDPQSDPKSEALPLIWDTWADFERKSNSAYLAVTALDTLSLEGLRGTLLRVGNTCLDCHQTYRKEKH</sequence>
<evidence type="ECO:0000256" key="6">
    <source>
        <dbReference type="PIRSR" id="PIRSR000027-1"/>
    </source>
</evidence>